<keyword evidence="2 3" id="KW-0808">Transferase</keyword>
<dbReference type="Proteomes" id="UP001521209">
    <property type="component" value="Unassembled WGS sequence"/>
</dbReference>
<dbReference type="Gene3D" id="3.40.50.150">
    <property type="entry name" value="Vaccinia Virus protein VP39"/>
    <property type="match status" value="1"/>
</dbReference>
<keyword evidence="1 3" id="KW-0489">Methyltransferase</keyword>
<dbReference type="InterPro" id="IPR002052">
    <property type="entry name" value="DNA_methylase_N6_adenine_CS"/>
</dbReference>
<dbReference type="EMBL" id="JAKGBZ010000024">
    <property type="protein sequence ID" value="MCF3947504.1"/>
    <property type="molecule type" value="Genomic_DNA"/>
</dbReference>
<reference evidence="3 4" key="1">
    <citation type="submission" date="2022-01" db="EMBL/GenBank/DDBJ databases">
        <authorList>
            <person name="Won M."/>
            <person name="Kim S.-J."/>
            <person name="Kwon S.-W."/>
        </authorList>
    </citation>
    <scope>NUCLEOTIDE SEQUENCE [LARGE SCALE GENOMIC DNA]</scope>
    <source>
        <strain evidence="3 4">KCTC 23505</strain>
    </source>
</reference>
<dbReference type="CDD" id="cd02440">
    <property type="entry name" value="AdoMet_MTases"/>
    <property type="match status" value="1"/>
</dbReference>
<protein>
    <submittedName>
        <fullName evidence="3">16S rRNA (Guanine(966)-N(2))-methyltransferase RsmD</fullName>
        <ecNumber evidence="3">2.1.1.171</ecNumber>
    </submittedName>
</protein>
<organism evidence="3 4">
    <name type="scientific">Acidiphilium iwatense</name>
    <dbReference type="NCBI Taxonomy" id="768198"/>
    <lineage>
        <taxon>Bacteria</taxon>
        <taxon>Pseudomonadati</taxon>
        <taxon>Pseudomonadota</taxon>
        <taxon>Alphaproteobacteria</taxon>
        <taxon>Acetobacterales</taxon>
        <taxon>Acidocellaceae</taxon>
        <taxon>Acidiphilium</taxon>
    </lineage>
</organism>
<proteinExistence type="predicted"/>
<dbReference type="PROSITE" id="PS00092">
    <property type="entry name" value="N6_MTASE"/>
    <property type="match status" value="1"/>
</dbReference>
<evidence type="ECO:0000256" key="1">
    <source>
        <dbReference type="ARBA" id="ARBA00022603"/>
    </source>
</evidence>
<dbReference type="Pfam" id="PF03602">
    <property type="entry name" value="Cons_hypoth95"/>
    <property type="match status" value="1"/>
</dbReference>
<dbReference type="GO" id="GO:0052913">
    <property type="term" value="F:16S rRNA (guanine(966)-N(2))-methyltransferase activity"/>
    <property type="evidence" value="ECO:0007669"/>
    <property type="project" value="UniProtKB-EC"/>
</dbReference>
<dbReference type="InterPro" id="IPR004398">
    <property type="entry name" value="RNA_MeTrfase_RsmD"/>
</dbReference>
<keyword evidence="4" id="KW-1185">Reference proteome</keyword>
<dbReference type="SUPFAM" id="SSF53335">
    <property type="entry name" value="S-adenosyl-L-methionine-dependent methyltransferases"/>
    <property type="match status" value="1"/>
</dbReference>
<accession>A0ABS9E1P8</accession>
<dbReference type="InterPro" id="IPR029063">
    <property type="entry name" value="SAM-dependent_MTases_sf"/>
</dbReference>
<dbReference type="PANTHER" id="PTHR43542:SF1">
    <property type="entry name" value="METHYLTRANSFERASE"/>
    <property type="match status" value="1"/>
</dbReference>
<dbReference type="PIRSF" id="PIRSF004553">
    <property type="entry name" value="CHP00095"/>
    <property type="match status" value="1"/>
</dbReference>
<dbReference type="PANTHER" id="PTHR43542">
    <property type="entry name" value="METHYLTRANSFERASE"/>
    <property type="match status" value="1"/>
</dbReference>
<name>A0ABS9E1P8_9PROT</name>
<dbReference type="NCBIfam" id="TIGR00095">
    <property type="entry name" value="16S rRNA (guanine(966)-N(2))-methyltransferase RsmD"/>
    <property type="match status" value="1"/>
</dbReference>
<gene>
    <name evidence="3" type="primary">rsmD</name>
    <name evidence="3" type="ORF">L2A60_12530</name>
</gene>
<dbReference type="RefSeq" id="WP_235704747.1">
    <property type="nucleotide sequence ID" value="NZ_JAKGBZ010000024.1"/>
</dbReference>
<evidence type="ECO:0000256" key="2">
    <source>
        <dbReference type="ARBA" id="ARBA00022679"/>
    </source>
</evidence>
<comment type="caution">
    <text evidence="3">The sequence shown here is derived from an EMBL/GenBank/DDBJ whole genome shotgun (WGS) entry which is preliminary data.</text>
</comment>
<sequence>MAAPRIIAGVLRGRVLATPEGLATRPSSARVRQALFDILAHARWAEHAIVGRTVLDVFAGSGALGLEALSRGAARATFIEADRAACVAIRRNIDACRVGDQADLVAADALAPPRAAMPHDLVLLDPPYGAGLIPRALDALGKAGWIAPDALIAAEFGRADPIPNDIAILAERIHGPARLAIWRMG</sequence>
<evidence type="ECO:0000313" key="3">
    <source>
        <dbReference type="EMBL" id="MCF3947504.1"/>
    </source>
</evidence>
<dbReference type="EC" id="2.1.1.171" evidence="3"/>
<evidence type="ECO:0000313" key="4">
    <source>
        <dbReference type="Proteomes" id="UP001521209"/>
    </source>
</evidence>